<proteinExistence type="predicted"/>
<evidence type="ECO:0000313" key="1">
    <source>
        <dbReference type="EMBL" id="MBK0383774.1"/>
    </source>
</evidence>
<dbReference type="InterPro" id="IPR007485">
    <property type="entry name" value="LPS_assembly_LptE"/>
</dbReference>
<protein>
    <submittedName>
        <fullName evidence="1">LptE family protein</fullName>
    </submittedName>
</protein>
<organism evidence="1 2">
    <name type="scientific">Pedobacter segetis</name>
    <dbReference type="NCBI Taxonomy" id="2793069"/>
    <lineage>
        <taxon>Bacteria</taxon>
        <taxon>Pseudomonadati</taxon>
        <taxon>Bacteroidota</taxon>
        <taxon>Sphingobacteriia</taxon>
        <taxon>Sphingobacteriales</taxon>
        <taxon>Sphingobacteriaceae</taxon>
        <taxon>Pedobacter</taxon>
    </lineage>
</organism>
<name>A0ABS1BLL3_9SPHI</name>
<sequence>MKDKLVFFFIIPFLILQSGCGVYSFTGGSISAGMKTVSVLVFENTAQLVNPNLSQAFTEDLKNRIRTQTSLSFVRTDGDANFEGRITDYTIQPVAIQANQQQTAGLTRLTITVQVKYANKIEVDKSFDQSFTRFKDFNSQGAPFTTQEPALIKDINQQLTEDIYNKAFANW</sequence>
<evidence type="ECO:0000313" key="2">
    <source>
        <dbReference type="Proteomes" id="UP000660024"/>
    </source>
</evidence>
<keyword evidence="2" id="KW-1185">Reference proteome</keyword>
<reference evidence="1 2" key="1">
    <citation type="submission" date="2020-12" db="EMBL/GenBank/DDBJ databases">
        <title>Bacterial novel species Pedobacter sp. SD-b isolated from soil.</title>
        <authorList>
            <person name="Jung H.-Y."/>
        </authorList>
    </citation>
    <scope>NUCLEOTIDE SEQUENCE [LARGE SCALE GENOMIC DNA]</scope>
    <source>
        <strain evidence="1 2">SD-b</strain>
    </source>
</reference>
<dbReference type="RefSeq" id="WP_200586868.1">
    <property type="nucleotide sequence ID" value="NZ_JAEHFY010000017.1"/>
</dbReference>
<accession>A0ABS1BLL3</accession>
<dbReference type="EMBL" id="JAEHFY010000017">
    <property type="protein sequence ID" value="MBK0383774.1"/>
    <property type="molecule type" value="Genomic_DNA"/>
</dbReference>
<gene>
    <name evidence="1" type="ORF">I5M32_12465</name>
</gene>
<comment type="caution">
    <text evidence="1">The sequence shown here is derived from an EMBL/GenBank/DDBJ whole genome shotgun (WGS) entry which is preliminary data.</text>
</comment>
<dbReference type="Pfam" id="PF04390">
    <property type="entry name" value="LptE"/>
    <property type="match status" value="1"/>
</dbReference>
<dbReference type="Proteomes" id="UP000660024">
    <property type="component" value="Unassembled WGS sequence"/>
</dbReference>